<dbReference type="EMBL" id="CP003156">
    <property type="protein sequence ID" value="AEV34506.1"/>
    <property type="molecule type" value="Genomic_DNA"/>
</dbReference>
<accession>G8R799</accession>
<name>G8R799_OWEHD</name>
<proteinExistence type="predicted"/>
<dbReference type="Proteomes" id="UP000005631">
    <property type="component" value="Chromosome"/>
</dbReference>
<evidence type="ECO:0000313" key="1">
    <source>
        <dbReference type="EMBL" id="AEV34506.1"/>
    </source>
</evidence>
<reference evidence="1 2" key="1">
    <citation type="journal article" date="2012" name="Stand. Genomic Sci.">
        <title>Genome sequence of the orange-pigmented seawater bacterium Owenweeksia hongkongensis type strain (UST20020801(T)).</title>
        <authorList>
            <person name="Riedel T."/>
            <person name="Held B."/>
            <person name="Nolan M."/>
            <person name="Lucas S."/>
            <person name="Lapidus A."/>
            <person name="Tice H."/>
            <person name="Del Rio T.G."/>
            <person name="Cheng J.F."/>
            <person name="Han C."/>
            <person name="Tapia R."/>
            <person name="Goodwin L.A."/>
            <person name="Pitluck S."/>
            <person name="Liolios K."/>
            <person name="Mavromatis K."/>
            <person name="Pagani I."/>
            <person name="Ivanova N."/>
            <person name="Mikhailova N."/>
            <person name="Pati A."/>
            <person name="Chen A."/>
            <person name="Palaniappan K."/>
            <person name="Rohde M."/>
            <person name="Tindall B.J."/>
            <person name="Detter J.C."/>
            <person name="Goker M."/>
            <person name="Woyke T."/>
            <person name="Bristow J."/>
            <person name="Eisen J.A."/>
            <person name="Markowitz V."/>
            <person name="Hugenholtz P."/>
            <person name="Klenk H.P."/>
            <person name="Kyrpides N.C."/>
        </authorList>
    </citation>
    <scope>NUCLEOTIDE SEQUENCE</scope>
    <source>
        <strain evidence="2">DSM 17368 / JCM 12287 / NRRL B-23963</strain>
    </source>
</reference>
<sequence>MVGAAGFEFTAYFFDIDYQCFILANIVNNGLFVPTLSPFFNTKSMNYV</sequence>
<dbReference type="KEGG" id="oho:Oweho_3558"/>
<gene>
    <name evidence="1" type="ordered locus">Oweho_3558</name>
</gene>
<protein>
    <submittedName>
        <fullName evidence="1">Uncharacterized protein</fullName>
    </submittedName>
</protein>
<evidence type="ECO:0000313" key="2">
    <source>
        <dbReference type="Proteomes" id="UP000005631"/>
    </source>
</evidence>
<organism evidence="1 2">
    <name type="scientific">Owenweeksia hongkongensis (strain DSM 17368 / CIP 108786 / JCM 12287 / NRRL B-23963 / UST20020801)</name>
    <dbReference type="NCBI Taxonomy" id="926562"/>
    <lineage>
        <taxon>Bacteria</taxon>
        <taxon>Pseudomonadati</taxon>
        <taxon>Bacteroidota</taxon>
        <taxon>Flavobacteriia</taxon>
        <taxon>Flavobacteriales</taxon>
        <taxon>Owenweeksiaceae</taxon>
        <taxon>Owenweeksia</taxon>
    </lineage>
</organism>
<keyword evidence="2" id="KW-1185">Reference proteome</keyword>
<dbReference type="AlphaFoldDB" id="G8R799"/>
<dbReference type="HOGENOM" id="CLU_3155674_0_0_10"/>